<evidence type="ECO:0000256" key="3">
    <source>
        <dbReference type="ARBA" id="ARBA00008562"/>
    </source>
</evidence>
<dbReference type="Gene3D" id="3.50.50.60">
    <property type="entry name" value="FAD/NAD(P)-binding domain"/>
    <property type="match status" value="1"/>
</dbReference>
<protein>
    <recommendedName>
        <fullName evidence="5">L-aspartate oxidase</fullName>
        <ecNumber evidence="4">1.4.3.16</ecNumber>
    </recommendedName>
    <alternativeName>
        <fullName evidence="10">Quinolinate synthase B</fullName>
    </alternativeName>
</protein>
<dbReference type="PRINTS" id="PR00368">
    <property type="entry name" value="FADPNR"/>
</dbReference>
<dbReference type="Gene3D" id="1.20.58.100">
    <property type="entry name" value="Fumarate reductase/succinate dehydrogenase flavoprotein-like, C-terminal domain"/>
    <property type="match status" value="1"/>
</dbReference>
<evidence type="ECO:0000313" key="14">
    <source>
        <dbReference type="EMBL" id="AYO29655.1"/>
    </source>
</evidence>
<evidence type="ECO:0000256" key="1">
    <source>
        <dbReference type="ARBA" id="ARBA00001974"/>
    </source>
</evidence>
<keyword evidence="6" id="KW-0285">Flavoprotein</keyword>
<dbReference type="GO" id="GO:0033765">
    <property type="term" value="F:steroid dehydrogenase activity, acting on the CH-CH group of donors"/>
    <property type="evidence" value="ECO:0007669"/>
    <property type="project" value="UniProtKB-ARBA"/>
</dbReference>
<feature type="domain" description="Fumarate reductase/succinate dehydrogenase flavoprotein-like C-terminal" evidence="13">
    <location>
        <begin position="462"/>
        <end position="560"/>
    </location>
</feature>
<evidence type="ECO:0000256" key="8">
    <source>
        <dbReference type="ARBA" id="ARBA00022827"/>
    </source>
</evidence>
<comment type="cofactor">
    <cofactor evidence="1">
        <name>FAD</name>
        <dbReference type="ChEBI" id="CHEBI:57692"/>
    </cofactor>
</comment>
<name>A0A3G2R2W5_9FIRM</name>
<dbReference type="GO" id="GO:0034628">
    <property type="term" value="P:'de novo' NAD+ biosynthetic process from L-aspartate"/>
    <property type="evidence" value="ECO:0007669"/>
    <property type="project" value="TreeGrafter"/>
</dbReference>
<dbReference type="PRINTS" id="PR00469">
    <property type="entry name" value="PNDRDTASEII"/>
</dbReference>
<dbReference type="RefSeq" id="WP_122014042.1">
    <property type="nucleotide sequence ID" value="NZ_CP033169.1"/>
</dbReference>
<dbReference type="AlphaFoldDB" id="A0A3G2R2W5"/>
<evidence type="ECO:0000256" key="10">
    <source>
        <dbReference type="ARBA" id="ARBA00030386"/>
    </source>
</evidence>
<evidence type="ECO:0000256" key="7">
    <source>
        <dbReference type="ARBA" id="ARBA00022642"/>
    </source>
</evidence>
<gene>
    <name evidence="14" type="ORF">D2962_02695</name>
</gene>
<comment type="pathway">
    <text evidence="2">Cofactor biosynthesis; NAD(+) biosynthesis; iminoaspartate from L-aspartate (oxidase route): step 1/1.</text>
</comment>
<evidence type="ECO:0000259" key="13">
    <source>
        <dbReference type="Pfam" id="PF02910"/>
    </source>
</evidence>
<organism evidence="14 15">
    <name type="scientific">Biomaibacter acetigenes</name>
    <dbReference type="NCBI Taxonomy" id="2316383"/>
    <lineage>
        <taxon>Bacteria</taxon>
        <taxon>Bacillati</taxon>
        <taxon>Bacillota</taxon>
        <taxon>Clostridia</taxon>
        <taxon>Thermosediminibacterales</taxon>
        <taxon>Tepidanaerobacteraceae</taxon>
        <taxon>Biomaibacter</taxon>
    </lineage>
</organism>
<dbReference type="KEGG" id="bacg:D2962_02695"/>
<dbReference type="InterPro" id="IPR003953">
    <property type="entry name" value="FAD-dep_OxRdtase_2_FAD-bd"/>
</dbReference>
<dbReference type="InterPro" id="IPR037099">
    <property type="entry name" value="Fum_R/Succ_DH_flav-like_C_sf"/>
</dbReference>
<evidence type="ECO:0000259" key="12">
    <source>
        <dbReference type="Pfam" id="PF00890"/>
    </source>
</evidence>
<evidence type="ECO:0000313" key="15">
    <source>
        <dbReference type="Proteomes" id="UP000280960"/>
    </source>
</evidence>
<dbReference type="Pfam" id="PF02910">
    <property type="entry name" value="Succ_DH_flav_C"/>
    <property type="match status" value="1"/>
</dbReference>
<dbReference type="Pfam" id="PF00890">
    <property type="entry name" value="FAD_binding_2"/>
    <property type="match status" value="1"/>
</dbReference>
<dbReference type="InterPro" id="IPR005288">
    <property type="entry name" value="NadB"/>
</dbReference>
<keyword evidence="8" id="KW-0274">FAD</keyword>
<evidence type="ECO:0000256" key="6">
    <source>
        <dbReference type="ARBA" id="ARBA00022630"/>
    </source>
</evidence>
<sequence length="566" mass="61930">MEPLNTDVLIIGGGGAACRAAIEAAGAGVQVTMILKGKLGESGATAYKVAEMAGFNVADGLVDPGDCPEEHYKDIIHAGAGMADPTLARIVAEEAPLALKTLKEWGVPFEMDKDHYLEFLSCFSTRPRTHVIKGHGEPIMKALIERIKKYGNIRIFEDCIVTNLFVQDDECAGAGFLEKSGDYHTIASGAVIIATGGAGRLFANNLNPPDICGDGYTLGYEAGAELINMEFMQAGLGIVYPVVNILNAWIWSAHPDIKNRYREHFLKNYLPKGISEEDVMDAHAHHFPFSSADASKYLEVAIQGEIAEGKGTDEGGIYLDLTGITDEYLNSLPEEDDFKKMWPITRDYLLTKGVDVSKKPVQIACFGHAINGGLKINAEGKTTVPGLYAAGEVAGGPHGADRLGGNMMVTCQVFGARAGRFAAREAQNKGKVCLSESLIKQEKDSIFNNIRKDVDVKTLKVRLQNEAQSKLLVRRNKKGLEEFLNTIYNLREEVKKASSSVPKGEVWELLSLARSGELMAKAALGRYESRGSHFRTDFPDKNDKEYGYPQIIFKTDNGPEIKKWRY</sequence>
<evidence type="ECO:0000256" key="4">
    <source>
        <dbReference type="ARBA" id="ARBA00012173"/>
    </source>
</evidence>
<dbReference type="PANTHER" id="PTHR42716:SF2">
    <property type="entry name" value="L-ASPARTATE OXIDASE, CHLOROPLASTIC"/>
    <property type="match status" value="1"/>
</dbReference>
<comment type="catalytic activity">
    <reaction evidence="11">
        <text>L-aspartate + O2 = iminosuccinate + H2O2</text>
        <dbReference type="Rhea" id="RHEA:25876"/>
        <dbReference type="ChEBI" id="CHEBI:15379"/>
        <dbReference type="ChEBI" id="CHEBI:16240"/>
        <dbReference type="ChEBI" id="CHEBI:29991"/>
        <dbReference type="ChEBI" id="CHEBI:77875"/>
        <dbReference type="EC" id="1.4.3.16"/>
    </reaction>
    <physiologicalReaction direction="left-to-right" evidence="11">
        <dbReference type="Rhea" id="RHEA:25877"/>
    </physiologicalReaction>
</comment>
<dbReference type="EC" id="1.4.3.16" evidence="4"/>
<dbReference type="SUPFAM" id="SSF46977">
    <property type="entry name" value="Succinate dehydrogenase/fumarate reductase flavoprotein C-terminal domain"/>
    <property type="match status" value="1"/>
</dbReference>
<dbReference type="Gene3D" id="3.90.700.10">
    <property type="entry name" value="Succinate dehydrogenase/fumarate reductase flavoprotein, catalytic domain"/>
    <property type="match status" value="1"/>
</dbReference>
<evidence type="ECO:0000256" key="9">
    <source>
        <dbReference type="ARBA" id="ARBA00023002"/>
    </source>
</evidence>
<evidence type="ECO:0000256" key="5">
    <source>
        <dbReference type="ARBA" id="ARBA00021901"/>
    </source>
</evidence>
<proteinExistence type="inferred from homology"/>
<feature type="domain" description="FAD-dependent oxidoreductase 2 FAD-binding" evidence="12">
    <location>
        <begin position="7"/>
        <end position="406"/>
    </location>
</feature>
<evidence type="ECO:0000256" key="2">
    <source>
        <dbReference type="ARBA" id="ARBA00004950"/>
    </source>
</evidence>
<dbReference type="EMBL" id="CP033169">
    <property type="protein sequence ID" value="AYO29655.1"/>
    <property type="molecule type" value="Genomic_DNA"/>
</dbReference>
<dbReference type="Proteomes" id="UP000280960">
    <property type="component" value="Chromosome"/>
</dbReference>
<dbReference type="InterPro" id="IPR036188">
    <property type="entry name" value="FAD/NAD-bd_sf"/>
</dbReference>
<dbReference type="InterPro" id="IPR015939">
    <property type="entry name" value="Fum_Rdtase/Succ_DH_flav-like_C"/>
</dbReference>
<dbReference type="SUPFAM" id="SSF51905">
    <property type="entry name" value="FAD/NAD(P)-binding domain"/>
    <property type="match status" value="1"/>
</dbReference>
<evidence type="ECO:0000256" key="11">
    <source>
        <dbReference type="ARBA" id="ARBA00048305"/>
    </source>
</evidence>
<dbReference type="InterPro" id="IPR027477">
    <property type="entry name" value="Succ_DH/fumarate_Rdtase_cat_sf"/>
</dbReference>
<reference evidence="14 15" key="1">
    <citation type="submission" date="2018-10" db="EMBL/GenBank/DDBJ databases">
        <authorList>
            <person name="Zhang X."/>
        </authorList>
    </citation>
    <scope>NUCLEOTIDE SEQUENCE [LARGE SCALE GENOMIC DNA]</scope>
    <source>
        <strain evidence="14 15">SK-G1</strain>
    </source>
</reference>
<comment type="similarity">
    <text evidence="3">Belongs to the FAD-dependent oxidoreductase 2 family. NadB subfamily.</text>
</comment>
<keyword evidence="15" id="KW-1185">Reference proteome</keyword>
<keyword evidence="7" id="KW-0662">Pyridine nucleotide biosynthesis</keyword>
<dbReference type="PIRSF" id="PIRSF000171">
    <property type="entry name" value="SDHA_APRA_LASPO"/>
    <property type="match status" value="1"/>
</dbReference>
<accession>A0A3G2R2W5</accession>
<keyword evidence="9" id="KW-0560">Oxidoreductase</keyword>
<dbReference type="GO" id="GO:0008734">
    <property type="term" value="F:L-aspartate oxidase activity"/>
    <property type="evidence" value="ECO:0007669"/>
    <property type="project" value="UniProtKB-EC"/>
</dbReference>
<dbReference type="PANTHER" id="PTHR42716">
    <property type="entry name" value="L-ASPARTATE OXIDASE"/>
    <property type="match status" value="1"/>
</dbReference>